<evidence type="ECO:0000313" key="2">
    <source>
        <dbReference type="EMBL" id="PVG82140.1"/>
    </source>
</evidence>
<gene>
    <name evidence="2" type="ORF">DDE18_15810</name>
</gene>
<keyword evidence="1" id="KW-0472">Membrane</keyword>
<keyword evidence="3" id="KW-1185">Reference proteome</keyword>
<dbReference type="AlphaFoldDB" id="A0A2T8F8Y1"/>
<feature type="transmembrane region" description="Helical" evidence="1">
    <location>
        <begin position="108"/>
        <end position="128"/>
    </location>
</feature>
<name>A0A2T8F8Y1_9ACTN</name>
<feature type="transmembrane region" description="Helical" evidence="1">
    <location>
        <begin position="84"/>
        <end position="102"/>
    </location>
</feature>
<organism evidence="2 3">
    <name type="scientific">Nocardioides gansuensis</name>
    <dbReference type="NCBI Taxonomy" id="2138300"/>
    <lineage>
        <taxon>Bacteria</taxon>
        <taxon>Bacillati</taxon>
        <taxon>Actinomycetota</taxon>
        <taxon>Actinomycetes</taxon>
        <taxon>Propionibacteriales</taxon>
        <taxon>Nocardioidaceae</taxon>
        <taxon>Nocardioides</taxon>
    </lineage>
</organism>
<sequence>MKEIWAALGAIAAVVAVGVAVAQLGGRRGIQRKAIREDLELLKLLDGNEHARVRARLRARVTKKLEQYEPSPDAKARSRARRELAGGFVLLAAIAVVIINVFDVTGLWVNLLLGGALGLAGNVVLWIVTSRREKAEQDQAVAEVQIEGVLPRKVSSFSMTMDPENTAASGNGRSA</sequence>
<evidence type="ECO:0000256" key="1">
    <source>
        <dbReference type="SAM" id="Phobius"/>
    </source>
</evidence>
<dbReference type="Proteomes" id="UP000246018">
    <property type="component" value="Unassembled WGS sequence"/>
</dbReference>
<feature type="transmembrane region" description="Helical" evidence="1">
    <location>
        <begin position="6"/>
        <end position="26"/>
    </location>
</feature>
<dbReference type="RefSeq" id="WP_116573207.1">
    <property type="nucleotide sequence ID" value="NZ_QDGZ01000006.1"/>
</dbReference>
<accession>A0A2T8F8Y1</accession>
<reference evidence="2 3" key="1">
    <citation type="submission" date="2018-04" db="EMBL/GenBank/DDBJ databases">
        <title>Genome of Nocardioides gansuensis WSJ-1.</title>
        <authorList>
            <person name="Wu S."/>
            <person name="Wang G."/>
        </authorList>
    </citation>
    <scope>NUCLEOTIDE SEQUENCE [LARGE SCALE GENOMIC DNA]</scope>
    <source>
        <strain evidence="2 3">WSJ-1</strain>
    </source>
</reference>
<dbReference type="EMBL" id="QDGZ01000006">
    <property type="protein sequence ID" value="PVG82140.1"/>
    <property type="molecule type" value="Genomic_DNA"/>
</dbReference>
<comment type="caution">
    <text evidence="2">The sequence shown here is derived from an EMBL/GenBank/DDBJ whole genome shotgun (WGS) entry which is preliminary data.</text>
</comment>
<proteinExistence type="predicted"/>
<protein>
    <submittedName>
        <fullName evidence="2">Uncharacterized protein</fullName>
    </submittedName>
</protein>
<keyword evidence="1" id="KW-0812">Transmembrane</keyword>
<evidence type="ECO:0000313" key="3">
    <source>
        <dbReference type="Proteomes" id="UP000246018"/>
    </source>
</evidence>
<keyword evidence="1" id="KW-1133">Transmembrane helix</keyword>